<dbReference type="AlphaFoldDB" id="A0A6L7GLU9"/>
<accession>A0A6L7GLU9</accession>
<evidence type="ECO:0008006" key="3">
    <source>
        <dbReference type="Google" id="ProtNLM"/>
    </source>
</evidence>
<evidence type="ECO:0000313" key="2">
    <source>
        <dbReference type="Proteomes" id="UP000475545"/>
    </source>
</evidence>
<protein>
    <recommendedName>
        <fullName evidence="3">AbiEi antitoxin C-terminal domain-containing protein</fullName>
    </recommendedName>
</protein>
<gene>
    <name evidence="1" type="ORF">GIY30_03380</name>
</gene>
<organism evidence="1 2">
    <name type="scientific">Gordonia mangrovi</name>
    <dbReference type="NCBI Taxonomy" id="2665643"/>
    <lineage>
        <taxon>Bacteria</taxon>
        <taxon>Bacillati</taxon>
        <taxon>Actinomycetota</taxon>
        <taxon>Actinomycetes</taxon>
        <taxon>Mycobacteriales</taxon>
        <taxon>Gordoniaceae</taxon>
        <taxon>Gordonia</taxon>
    </lineage>
</organism>
<dbReference type="Proteomes" id="UP000475545">
    <property type="component" value="Unassembled WGS sequence"/>
</dbReference>
<keyword evidence="2" id="KW-1185">Reference proteome</keyword>
<comment type="caution">
    <text evidence="1">The sequence shown here is derived from an EMBL/GenBank/DDBJ whole genome shotgun (WGS) entry which is preliminary data.</text>
</comment>
<reference evidence="1 2" key="1">
    <citation type="submission" date="2019-11" db="EMBL/GenBank/DDBJ databases">
        <title>Gordonia sp. nov., a novel actinobacterium isolated from mangrove soil in Hainan.</title>
        <authorList>
            <person name="Huang X."/>
            <person name="Xie Y."/>
            <person name="Chu X."/>
            <person name="Xiao K."/>
        </authorList>
    </citation>
    <scope>NUCLEOTIDE SEQUENCE [LARGE SCALE GENOMIC DNA]</scope>
    <source>
        <strain evidence="1 2">HNM0687</strain>
    </source>
</reference>
<dbReference type="EMBL" id="WMBR01000001">
    <property type="protein sequence ID" value="MXP20397.1"/>
    <property type="molecule type" value="Genomic_DNA"/>
</dbReference>
<evidence type="ECO:0000313" key="1">
    <source>
        <dbReference type="EMBL" id="MXP20397.1"/>
    </source>
</evidence>
<proteinExistence type="predicted"/>
<sequence length="257" mass="28253">MVAASLNGGPKRTASHISAAAMHRIPMLNPDLSMVHFTSTTTGKSGKRGIVHQAPLPDTDIVIVDDIQVTSVARSVCDVARMGSLPQAVCVLDSALRVGVSMAELRKQCARMQRQHGVAMLRTALTMADGLSESVGESVSRVAFVECPLIPVPELQVPVHVVVDGKSKVMHGDFGWRDVHGVLRVVGEFDGRFKYHRSNPFGDDRFPEDVLFEEKRREDAIRDTGPLVVRWIWSEAMQPKVLHRKVIQTLRAAGLIH</sequence>
<name>A0A6L7GLU9_9ACTN</name>